<dbReference type="PROSITE" id="PS00699">
    <property type="entry name" value="NITROGENASE_1_1"/>
    <property type="match status" value="1"/>
</dbReference>
<dbReference type="InterPro" id="IPR000510">
    <property type="entry name" value="Nase/OxRdtase_comp1"/>
</dbReference>
<gene>
    <name evidence="8" type="ORF">CVV65_08130</name>
</gene>
<dbReference type="Proteomes" id="UP000231932">
    <property type="component" value="Chromosome"/>
</dbReference>
<dbReference type="InterPro" id="IPR005975">
    <property type="entry name" value="Nase_Mo-Fe_CF"/>
</dbReference>
<dbReference type="Pfam" id="PF00148">
    <property type="entry name" value="Oxidored_nitro"/>
    <property type="match status" value="1"/>
</dbReference>
<evidence type="ECO:0000256" key="6">
    <source>
        <dbReference type="RuleBase" id="RU004021"/>
    </source>
</evidence>
<dbReference type="NCBIfam" id="TIGR01285">
    <property type="entry name" value="nifN"/>
    <property type="match status" value="1"/>
</dbReference>
<protein>
    <recommendedName>
        <fullName evidence="4">Nitrogenase iron-molybdenum cofactor biosynthesis protein NifN</fullName>
    </recommendedName>
</protein>
<comment type="function">
    <text evidence="1">This protein may play a role in the biosynthesis of the prosthetic group of nitrogenase (FeMo cofactor).</text>
</comment>
<evidence type="ECO:0000256" key="1">
    <source>
        <dbReference type="ARBA" id="ARBA00003171"/>
    </source>
</evidence>
<accession>A0A2K8N6C7</accession>
<organism evidence="8 9">
    <name type="scientific">Kyrpidia spormannii</name>
    <dbReference type="NCBI Taxonomy" id="2055160"/>
    <lineage>
        <taxon>Bacteria</taxon>
        <taxon>Bacillati</taxon>
        <taxon>Bacillota</taxon>
        <taxon>Bacilli</taxon>
        <taxon>Bacillales</taxon>
        <taxon>Alicyclobacillaceae</taxon>
        <taxon>Kyrpidia</taxon>
    </lineage>
</organism>
<dbReference type="EMBL" id="CP024955">
    <property type="protein sequence ID" value="ATY84894.1"/>
    <property type="molecule type" value="Genomic_DNA"/>
</dbReference>
<keyword evidence="5 6" id="KW-0535">Nitrogen fixation</keyword>
<dbReference type="PANTHER" id="PTHR33712:SF7">
    <property type="entry name" value="LIGHT-INDEPENDENT PROTOCHLOROPHYLLIDE REDUCTASE SUBUNIT B"/>
    <property type="match status" value="1"/>
</dbReference>
<dbReference type="InterPro" id="IPR000318">
    <property type="entry name" value="Nase_comp1_CS"/>
</dbReference>
<evidence type="ECO:0000313" key="9">
    <source>
        <dbReference type="Proteomes" id="UP000231932"/>
    </source>
</evidence>
<feature type="domain" description="Nitrogenase/oxidoreductase component 1" evidence="7">
    <location>
        <begin position="25"/>
        <end position="434"/>
    </location>
</feature>
<comment type="pathway">
    <text evidence="2">Cofactor biosynthesis; Fe-Mo cofactor biosynthesis.</text>
</comment>
<dbReference type="UniPathway" id="UPA00782"/>
<dbReference type="InterPro" id="IPR050152">
    <property type="entry name" value="ChlB/BchB/BchZ"/>
</dbReference>
<dbReference type="PANTHER" id="PTHR33712">
    <property type="entry name" value="LIGHT-INDEPENDENT PROTOCHLOROPHYLLIDE REDUCTASE SUBUNIT B"/>
    <property type="match status" value="1"/>
</dbReference>
<dbReference type="GO" id="GO:0065003">
    <property type="term" value="P:protein-containing complex assembly"/>
    <property type="evidence" value="ECO:0007669"/>
    <property type="project" value="InterPro"/>
</dbReference>
<keyword evidence="9" id="KW-1185">Reference proteome</keyword>
<comment type="similarity">
    <text evidence="3 6">Belongs to the NifD/NifK/NifE/NifN family.</text>
</comment>
<dbReference type="Gene3D" id="3.40.50.1980">
    <property type="entry name" value="Nitrogenase molybdenum iron protein domain"/>
    <property type="match status" value="3"/>
</dbReference>
<evidence type="ECO:0000256" key="4">
    <source>
        <dbReference type="ARBA" id="ARBA00013282"/>
    </source>
</evidence>
<evidence type="ECO:0000259" key="7">
    <source>
        <dbReference type="Pfam" id="PF00148"/>
    </source>
</evidence>
<reference evidence="9" key="1">
    <citation type="submission" date="2017-11" db="EMBL/GenBank/DDBJ databases">
        <title>Complete Genome Sequence of Kyrpidia sp. Strain EA-1, a thermophilic, hydrogen-oxidizing Bacterium, isolated from the Azores.</title>
        <authorList>
            <person name="Reiner J.E."/>
            <person name="Lapp C.J."/>
            <person name="Bunk B."/>
            <person name="Gescher J."/>
        </authorList>
    </citation>
    <scope>NUCLEOTIDE SEQUENCE [LARGE SCALE GENOMIC DNA]</scope>
    <source>
        <strain evidence="9">EA-1</strain>
    </source>
</reference>
<dbReference type="AlphaFoldDB" id="A0A2K8N6C7"/>
<sequence>MGDMQGLSPGQAKKKPLSIDPLKMSAPLGAALVFLGMDRAVPILHGSQGCAAFAKNVLTRHFREPIPLGTTALSQETVILGAQDAVFKALDNTIRKQNPSVIGMITTALTETSGDDVEGAVIEYGVSRPGGPPVVVVHAPDFRGGLSTGYRAAVEAVVKACVPPRGDGQPWIPGQVNLIFGPGYGPGDVEEVKNMVAAMGLSPLALPDLSTSMDGHLGDGELDGLDGGTSLSDLARMSWSAYTFSFGRTAQRAGEDVAARAKGRHVNIPHLNTLDAVDDFLELLLRIGGGKVPESMRIQRDRLMDRMLDVHALFSGIRVVLAGEPDWLCMTEAAFVGMGASVVAAVAADDPKAFGYSAWWPEGDYGDLEECVARWEGCSVDLWVSNSHGARVARRTGVPFLSGGLPVWDRLGVPNEASVGYRGLWEWLARVGSRLMQREEVHPSE</sequence>
<dbReference type="GO" id="GO:0016163">
    <property type="term" value="F:nitrogenase activity"/>
    <property type="evidence" value="ECO:0007669"/>
    <property type="project" value="InterPro"/>
</dbReference>
<name>A0A2K8N6C7_9BACL</name>
<evidence type="ECO:0000256" key="5">
    <source>
        <dbReference type="ARBA" id="ARBA00023231"/>
    </source>
</evidence>
<dbReference type="SUPFAM" id="SSF53807">
    <property type="entry name" value="Helical backbone' metal receptor"/>
    <property type="match status" value="1"/>
</dbReference>
<proteinExistence type="inferred from homology"/>
<dbReference type="KEGG" id="kyr:CVV65_08130"/>
<evidence type="ECO:0000256" key="3">
    <source>
        <dbReference type="ARBA" id="ARBA00011002"/>
    </source>
</evidence>
<evidence type="ECO:0000256" key="2">
    <source>
        <dbReference type="ARBA" id="ARBA00005155"/>
    </source>
</evidence>
<evidence type="ECO:0000313" key="8">
    <source>
        <dbReference type="EMBL" id="ATY84894.1"/>
    </source>
</evidence>